<dbReference type="GO" id="GO:0004674">
    <property type="term" value="F:protein serine/threonine kinase activity"/>
    <property type="evidence" value="ECO:0007669"/>
    <property type="project" value="UniProtKB-KW"/>
</dbReference>
<evidence type="ECO:0000256" key="2">
    <source>
        <dbReference type="ARBA" id="ARBA00012513"/>
    </source>
</evidence>
<evidence type="ECO:0000256" key="1">
    <source>
        <dbReference type="ARBA" id="ARBA00006234"/>
    </source>
</evidence>
<dbReference type="AlphaFoldDB" id="A0A453GNV6"/>
<evidence type="ECO:0000256" key="4">
    <source>
        <dbReference type="ARBA" id="ARBA00022679"/>
    </source>
</evidence>
<reference evidence="11" key="3">
    <citation type="journal article" date="2017" name="Nature">
        <title>Genome sequence of the progenitor of the wheat D genome Aegilops tauschii.</title>
        <authorList>
            <person name="Luo M.C."/>
            <person name="Gu Y.Q."/>
            <person name="Puiu D."/>
            <person name="Wang H."/>
            <person name="Twardziok S.O."/>
            <person name="Deal K.R."/>
            <person name="Huo N."/>
            <person name="Zhu T."/>
            <person name="Wang L."/>
            <person name="Wang Y."/>
            <person name="McGuire P.E."/>
            <person name="Liu S."/>
            <person name="Long H."/>
            <person name="Ramasamy R.K."/>
            <person name="Rodriguez J.C."/>
            <person name="Van S.L."/>
            <person name="Yuan L."/>
            <person name="Wang Z."/>
            <person name="Xia Z."/>
            <person name="Xiao L."/>
            <person name="Anderson O.D."/>
            <person name="Ouyang S."/>
            <person name="Liang Y."/>
            <person name="Zimin A.V."/>
            <person name="Pertea G."/>
            <person name="Qi P."/>
            <person name="Bennetzen J.L."/>
            <person name="Dai X."/>
            <person name="Dawson M.W."/>
            <person name="Muller H.G."/>
            <person name="Kugler K."/>
            <person name="Rivarola-Duarte L."/>
            <person name="Spannagl M."/>
            <person name="Mayer K.F.X."/>
            <person name="Lu F.H."/>
            <person name="Bevan M.W."/>
            <person name="Leroy P."/>
            <person name="Li P."/>
            <person name="You F.M."/>
            <person name="Sun Q."/>
            <person name="Liu Z."/>
            <person name="Lyons E."/>
            <person name="Wicker T."/>
            <person name="Salzberg S.L."/>
            <person name="Devos K.M."/>
            <person name="Dvorak J."/>
        </authorList>
    </citation>
    <scope>NUCLEOTIDE SEQUENCE [LARGE SCALE GENOMIC DNA]</scope>
    <source>
        <strain evidence="11">cv. AL8/78</strain>
    </source>
</reference>
<protein>
    <recommendedName>
        <fullName evidence="2">non-specific serine/threonine protein kinase</fullName>
        <ecNumber evidence="2">2.7.11.1</ecNumber>
    </recommendedName>
</protein>
<evidence type="ECO:0000313" key="12">
    <source>
        <dbReference type="Proteomes" id="UP000015105"/>
    </source>
</evidence>
<dbReference type="Gene3D" id="3.30.310.80">
    <property type="entry name" value="Kinase associated domain 1, KA1"/>
    <property type="match status" value="1"/>
</dbReference>
<accession>A0A453GNV6</accession>
<comment type="catalytic activity">
    <reaction evidence="9">
        <text>L-seryl-[protein] + ATP = O-phospho-L-seryl-[protein] + ADP + H(+)</text>
        <dbReference type="Rhea" id="RHEA:17989"/>
        <dbReference type="Rhea" id="RHEA-COMP:9863"/>
        <dbReference type="Rhea" id="RHEA-COMP:11604"/>
        <dbReference type="ChEBI" id="CHEBI:15378"/>
        <dbReference type="ChEBI" id="CHEBI:29999"/>
        <dbReference type="ChEBI" id="CHEBI:30616"/>
        <dbReference type="ChEBI" id="CHEBI:83421"/>
        <dbReference type="ChEBI" id="CHEBI:456216"/>
        <dbReference type="EC" id="2.7.11.1"/>
    </reaction>
</comment>
<evidence type="ECO:0000256" key="9">
    <source>
        <dbReference type="ARBA" id="ARBA00048679"/>
    </source>
</evidence>
<evidence type="ECO:0000256" key="5">
    <source>
        <dbReference type="ARBA" id="ARBA00022741"/>
    </source>
</evidence>
<evidence type="ECO:0000256" key="3">
    <source>
        <dbReference type="ARBA" id="ARBA00022527"/>
    </source>
</evidence>
<keyword evidence="4" id="KW-0808">Transferase</keyword>
<keyword evidence="6" id="KW-0418">Kinase</keyword>
<comment type="similarity">
    <text evidence="1">Belongs to the protein kinase superfamily. CAMK Ser/Thr protein kinase family. SNF1 subfamily.</text>
</comment>
<reference evidence="11" key="4">
    <citation type="submission" date="2019-03" db="UniProtKB">
        <authorList>
            <consortium name="EnsemblPlants"/>
        </authorList>
    </citation>
    <scope>IDENTIFICATION</scope>
</reference>
<comment type="catalytic activity">
    <reaction evidence="8">
        <text>L-threonyl-[protein] + ATP = O-phospho-L-threonyl-[protein] + ADP + H(+)</text>
        <dbReference type="Rhea" id="RHEA:46608"/>
        <dbReference type="Rhea" id="RHEA-COMP:11060"/>
        <dbReference type="Rhea" id="RHEA-COMP:11605"/>
        <dbReference type="ChEBI" id="CHEBI:15378"/>
        <dbReference type="ChEBI" id="CHEBI:30013"/>
        <dbReference type="ChEBI" id="CHEBI:30616"/>
        <dbReference type="ChEBI" id="CHEBI:61977"/>
        <dbReference type="ChEBI" id="CHEBI:456216"/>
        <dbReference type="EC" id="2.7.11.1"/>
    </reaction>
</comment>
<dbReference type="SUPFAM" id="SSF103243">
    <property type="entry name" value="KA1-like"/>
    <property type="match status" value="1"/>
</dbReference>
<keyword evidence="5" id="KW-0547">Nucleotide-binding</keyword>
<dbReference type="InterPro" id="IPR001772">
    <property type="entry name" value="KA1_dom"/>
</dbReference>
<reference evidence="11" key="5">
    <citation type="journal article" date="2021" name="G3 (Bethesda)">
        <title>Aegilops tauschii genome assembly Aet v5.0 features greater sequence contiguity and improved annotation.</title>
        <authorList>
            <person name="Wang L."/>
            <person name="Zhu T."/>
            <person name="Rodriguez J.C."/>
            <person name="Deal K.R."/>
            <person name="Dubcovsky J."/>
            <person name="McGuire P.E."/>
            <person name="Lux T."/>
            <person name="Spannagl M."/>
            <person name="Mayer K.F.X."/>
            <person name="Baldrich P."/>
            <person name="Meyers B.C."/>
            <person name="Huo N."/>
            <person name="Gu Y.Q."/>
            <person name="Zhou H."/>
            <person name="Devos K.M."/>
            <person name="Bennetzen J.L."/>
            <person name="Unver T."/>
            <person name="Budak H."/>
            <person name="Gulick P.J."/>
            <person name="Galiba G."/>
            <person name="Kalapos B."/>
            <person name="Nelson D.R."/>
            <person name="Li P."/>
            <person name="You F.M."/>
            <person name="Luo M.C."/>
            <person name="Dvorak J."/>
        </authorList>
    </citation>
    <scope>NUCLEOTIDE SEQUENCE [LARGE SCALE GENOMIC DNA]</scope>
    <source>
        <strain evidence="11">cv. AL8/78</strain>
    </source>
</reference>
<evidence type="ECO:0000256" key="6">
    <source>
        <dbReference type="ARBA" id="ARBA00022777"/>
    </source>
</evidence>
<dbReference type="STRING" id="200361.A0A453GNV6"/>
<dbReference type="GO" id="GO:0005524">
    <property type="term" value="F:ATP binding"/>
    <property type="evidence" value="ECO:0007669"/>
    <property type="project" value="UniProtKB-KW"/>
</dbReference>
<keyword evidence="12" id="KW-1185">Reference proteome</keyword>
<feature type="domain" description="KA1" evidence="10">
    <location>
        <begin position="114"/>
        <end position="162"/>
    </location>
</feature>
<dbReference type="Proteomes" id="UP000015105">
    <property type="component" value="Chromosome 3D"/>
</dbReference>
<evidence type="ECO:0000259" key="10">
    <source>
        <dbReference type="PROSITE" id="PS50032"/>
    </source>
</evidence>
<dbReference type="Gramene" id="AET3Gv21135300.2">
    <property type="protein sequence ID" value="AET3Gv21135300.2"/>
    <property type="gene ID" value="AET3Gv21135300"/>
</dbReference>
<dbReference type="PROSITE" id="PS50032">
    <property type="entry name" value="KA1"/>
    <property type="match status" value="1"/>
</dbReference>
<sequence>MDMSFNQFTLSESASASIRNDLPGSNDSQGSGFRPYYRVERKWALGLQSRAQPRAKLIEVLKALQKLNVRWKKNVHYNMKCRWCPGFPQVSDMLLDASHNFFDDSTIMNNGDVNRRLPPVIKFEIKHYKTRDVKYLLDMQRVTGPQLLFLEFCAAFLTNLTVL</sequence>
<evidence type="ECO:0000256" key="7">
    <source>
        <dbReference type="ARBA" id="ARBA00022840"/>
    </source>
</evidence>
<keyword evidence="3" id="KW-0723">Serine/threonine-protein kinase</keyword>
<dbReference type="EnsemblPlants" id="AET3Gv21135300.2">
    <property type="protein sequence ID" value="AET3Gv21135300.2"/>
    <property type="gene ID" value="AET3Gv21135300"/>
</dbReference>
<dbReference type="EC" id="2.7.11.1" evidence="2"/>
<evidence type="ECO:0000313" key="11">
    <source>
        <dbReference type="EnsemblPlants" id="AET3Gv21135300.2"/>
    </source>
</evidence>
<reference evidence="12" key="1">
    <citation type="journal article" date="2014" name="Science">
        <title>Ancient hybridizations among the ancestral genomes of bread wheat.</title>
        <authorList>
            <consortium name="International Wheat Genome Sequencing Consortium,"/>
            <person name="Marcussen T."/>
            <person name="Sandve S.R."/>
            <person name="Heier L."/>
            <person name="Spannagl M."/>
            <person name="Pfeifer M."/>
            <person name="Jakobsen K.S."/>
            <person name="Wulff B.B."/>
            <person name="Steuernagel B."/>
            <person name="Mayer K.F."/>
            <person name="Olsen O.A."/>
        </authorList>
    </citation>
    <scope>NUCLEOTIDE SEQUENCE [LARGE SCALE GENOMIC DNA]</scope>
    <source>
        <strain evidence="12">cv. AL8/78</strain>
    </source>
</reference>
<dbReference type="CDD" id="cd12122">
    <property type="entry name" value="AMPKA_C"/>
    <property type="match status" value="1"/>
</dbReference>
<dbReference type="InterPro" id="IPR028375">
    <property type="entry name" value="KA1/Ssp2_C"/>
</dbReference>
<dbReference type="FunFam" id="3.30.310.80:FF:000006">
    <property type="entry name" value="Non-specific serine/threonine protein kinase"/>
    <property type="match status" value="1"/>
</dbReference>
<keyword evidence="7" id="KW-0067">ATP-binding</keyword>
<proteinExistence type="inferred from homology"/>
<reference evidence="12" key="2">
    <citation type="journal article" date="2017" name="Nat. Plants">
        <title>The Aegilops tauschii genome reveals multiple impacts of transposons.</title>
        <authorList>
            <person name="Zhao G."/>
            <person name="Zou C."/>
            <person name="Li K."/>
            <person name="Wang K."/>
            <person name="Li T."/>
            <person name="Gao L."/>
            <person name="Zhang X."/>
            <person name="Wang H."/>
            <person name="Yang Z."/>
            <person name="Liu X."/>
            <person name="Jiang W."/>
            <person name="Mao L."/>
            <person name="Kong X."/>
            <person name="Jiao Y."/>
            <person name="Jia J."/>
        </authorList>
    </citation>
    <scope>NUCLEOTIDE SEQUENCE [LARGE SCALE GENOMIC DNA]</scope>
    <source>
        <strain evidence="12">cv. AL8/78</strain>
    </source>
</reference>
<evidence type="ECO:0000256" key="8">
    <source>
        <dbReference type="ARBA" id="ARBA00047899"/>
    </source>
</evidence>
<organism evidence="11 12">
    <name type="scientific">Aegilops tauschii subsp. strangulata</name>
    <name type="common">Goatgrass</name>
    <dbReference type="NCBI Taxonomy" id="200361"/>
    <lineage>
        <taxon>Eukaryota</taxon>
        <taxon>Viridiplantae</taxon>
        <taxon>Streptophyta</taxon>
        <taxon>Embryophyta</taxon>
        <taxon>Tracheophyta</taxon>
        <taxon>Spermatophyta</taxon>
        <taxon>Magnoliopsida</taxon>
        <taxon>Liliopsida</taxon>
        <taxon>Poales</taxon>
        <taxon>Poaceae</taxon>
        <taxon>BOP clade</taxon>
        <taxon>Pooideae</taxon>
        <taxon>Triticodae</taxon>
        <taxon>Triticeae</taxon>
        <taxon>Triticinae</taxon>
        <taxon>Aegilops</taxon>
    </lineage>
</organism>
<dbReference type="Pfam" id="PF02149">
    <property type="entry name" value="KA1"/>
    <property type="match status" value="1"/>
</dbReference>
<name>A0A453GNV6_AEGTS</name>